<dbReference type="Pfam" id="PF00441">
    <property type="entry name" value="Acyl-CoA_dh_1"/>
    <property type="match status" value="1"/>
</dbReference>
<dbReference type="InterPro" id="IPR036250">
    <property type="entry name" value="AcylCo_DH-like_C"/>
</dbReference>
<dbReference type="InterPro" id="IPR009075">
    <property type="entry name" value="AcylCo_DH/oxidase_C"/>
</dbReference>
<dbReference type="InterPro" id="IPR052161">
    <property type="entry name" value="Mycobact_Acyl-CoA_DH"/>
</dbReference>
<evidence type="ECO:0000313" key="6">
    <source>
        <dbReference type="Proteomes" id="UP000784435"/>
    </source>
</evidence>
<comment type="caution">
    <text evidence="5">The sequence shown here is derived from an EMBL/GenBank/DDBJ whole genome shotgun (WGS) entry which is preliminary data.</text>
</comment>
<dbReference type="Proteomes" id="UP000784435">
    <property type="component" value="Unassembled WGS sequence"/>
</dbReference>
<sequence length="183" mass="19937">GPEGAGWKLATLTLSNERSGTGTEPPRESGAPGNLFRAWRDLPQEERETGLRDAVARAWIRSEAIRLTQRDVGIRMAAGDPPPEASALKLAKAENSKETASLLLQALGDRALEHDDGYAFTRPTEMNFDVGGLTPTYAYLRSRANSLEGGTSEVLRNVIGERILGLPREPRTDVDVPFSEVPR</sequence>
<evidence type="ECO:0000256" key="2">
    <source>
        <dbReference type="ARBA" id="ARBA00023002"/>
    </source>
</evidence>
<keyword evidence="1" id="KW-0285">Flavoprotein</keyword>
<dbReference type="GO" id="GO:0005886">
    <property type="term" value="C:plasma membrane"/>
    <property type="evidence" value="ECO:0007669"/>
    <property type="project" value="TreeGrafter"/>
</dbReference>
<keyword evidence="2" id="KW-0560">Oxidoreductase</keyword>
<gene>
    <name evidence="5" type="ORF">K8V08_07825</name>
</gene>
<evidence type="ECO:0000259" key="4">
    <source>
        <dbReference type="Pfam" id="PF00441"/>
    </source>
</evidence>
<dbReference type="GO" id="GO:0016627">
    <property type="term" value="F:oxidoreductase activity, acting on the CH-CH group of donors"/>
    <property type="evidence" value="ECO:0007669"/>
    <property type="project" value="InterPro"/>
</dbReference>
<dbReference type="PANTHER" id="PTHR43292:SF4">
    <property type="entry name" value="ACYL-COA DEHYDROGENASE FADE34"/>
    <property type="match status" value="1"/>
</dbReference>
<feature type="domain" description="Acyl-CoA dehydrogenase/oxidase C-terminal" evidence="4">
    <location>
        <begin position="4"/>
        <end position="164"/>
    </location>
</feature>
<proteinExistence type="predicted"/>
<feature type="compositionally biased region" description="Polar residues" evidence="3">
    <location>
        <begin position="13"/>
        <end position="22"/>
    </location>
</feature>
<dbReference type="SUPFAM" id="SSF47203">
    <property type="entry name" value="Acyl-CoA dehydrogenase C-terminal domain-like"/>
    <property type="match status" value="1"/>
</dbReference>
<evidence type="ECO:0000256" key="3">
    <source>
        <dbReference type="SAM" id="MobiDB-lite"/>
    </source>
</evidence>
<accession>A0A921SNU0</accession>
<dbReference type="EMBL" id="DYUK01000165">
    <property type="protein sequence ID" value="HJG80306.1"/>
    <property type="molecule type" value="Genomic_DNA"/>
</dbReference>
<organism evidence="5 6">
    <name type="scientific">Brevibacterium senegalense</name>
    <dbReference type="NCBI Taxonomy" id="1033736"/>
    <lineage>
        <taxon>Bacteria</taxon>
        <taxon>Bacillati</taxon>
        <taxon>Actinomycetota</taxon>
        <taxon>Actinomycetes</taxon>
        <taxon>Micrococcales</taxon>
        <taxon>Brevibacteriaceae</taxon>
        <taxon>Brevibacterium</taxon>
    </lineage>
</organism>
<feature type="region of interest" description="Disordered" evidence="3">
    <location>
        <begin position="13"/>
        <end position="34"/>
    </location>
</feature>
<dbReference type="PANTHER" id="PTHR43292">
    <property type="entry name" value="ACYL-COA DEHYDROGENASE"/>
    <property type="match status" value="1"/>
</dbReference>
<dbReference type="AlphaFoldDB" id="A0A921SNU0"/>
<protein>
    <submittedName>
        <fullName evidence="5">Acyl-CoA dehydrogenase</fullName>
    </submittedName>
</protein>
<evidence type="ECO:0000256" key="1">
    <source>
        <dbReference type="ARBA" id="ARBA00022630"/>
    </source>
</evidence>
<reference evidence="5" key="2">
    <citation type="submission" date="2021-09" db="EMBL/GenBank/DDBJ databases">
        <authorList>
            <person name="Gilroy R."/>
        </authorList>
    </citation>
    <scope>NUCLEOTIDE SEQUENCE</scope>
    <source>
        <strain evidence="5">ChiGjej5B5-7349</strain>
    </source>
</reference>
<name>A0A921SNU0_9MICO</name>
<feature type="non-terminal residue" evidence="5">
    <location>
        <position position="1"/>
    </location>
</feature>
<dbReference type="Gene3D" id="1.20.140.10">
    <property type="entry name" value="Butyryl-CoA Dehydrogenase, subunit A, domain 3"/>
    <property type="match status" value="1"/>
</dbReference>
<evidence type="ECO:0000313" key="5">
    <source>
        <dbReference type="EMBL" id="HJG80306.1"/>
    </source>
</evidence>
<reference evidence="5" key="1">
    <citation type="journal article" date="2021" name="PeerJ">
        <title>Extensive microbial diversity within the chicken gut microbiome revealed by metagenomics and culture.</title>
        <authorList>
            <person name="Gilroy R."/>
            <person name="Ravi A."/>
            <person name="Getino M."/>
            <person name="Pursley I."/>
            <person name="Horton D.L."/>
            <person name="Alikhan N.F."/>
            <person name="Baker D."/>
            <person name="Gharbi K."/>
            <person name="Hall N."/>
            <person name="Watson M."/>
            <person name="Adriaenssens E.M."/>
            <person name="Foster-Nyarko E."/>
            <person name="Jarju S."/>
            <person name="Secka A."/>
            <person name="Antonio M."/>
            <person name="Oren A."/>
            <person name="Chaudhuri R.R."/>
            <person name="La Ragione R."/>
            <person name="Hildebrand F."/>
            <person name="Pallen M.J."/>
        </authorList>
    </citation>
    <scope>NUCLEOTIDE SEQUENCE</scope>
    <source>
        <strain evidence="5">ChiGjej5B5-7349</strain>
    </source>
</reference>